<proteinExistence type="predicted"/>
<name>A0ABW0HF02_9HYPH</name>
<feature type="region of interest" description="Disordered" evidence="1">
    <location>
        <begin position="58"/>
        <end position="105"/>
    </location>
</feature>
<dbReference type="Proteomes" id="UP001596104">
    <property type="component" value="Unassembled WGS sequence"/>
</dbReference>
<sequence length="105" mass="11378">MRGEITLSPAESRQRLTNLRRRALDAGLSDVVHGVDIRLAIAAQLATLDLEKALANTIGPDQPAQGAQEPLAPAQPRKPTLPGRASPRSFRQPTGPDRWDEEIPV</sequence>
<evidence type="ECO:0000313" key="2">
    <source>
        <dbReference type="EMBL" id="MFC5394524.1"/>
    </source>
</evidence>
<protein>
    <submittedName>
        <fullName evidence="2">Uncharacterized protein</fullName>
    </submittedName>
</protein>
<evidence type="ECO:0000313" key="3">
    <source>
        <dbReference type="Proteomes" id="UP001596104"/>
    </source>
</evidence>
<reference evidence="3" key="1">
    <citation type="journal article" date="2019" name="Int. J. Syst. Evol. Microbiol.">
        <title>The Global Catalogue of Microorganisms (GCM) 10K type strain sequencing project: providing services to taxonomists for standard genome sequencing and annotation.</title>
        <authorList>
            <consortium name="The Broad Institute Genomics Platform"/>
            <consortium name="The Broad Institute Genome Sequencing Center for Infectious Disease"/>
            <person name="Wu L."/>
            <person name="Ma J."/>
        </authorList>
    </citation>
    <scope>NUCLEOTIDE SEQUENCE [LARGE SCALE GENOMIC DNA]</scope>
    <source>
        <strain evidence="3">CGMCC 1.16326</strain>
    </source>
</reference>
<dbReference type="EMBL" id="JBHSLV010000031">
    <property type="protein sequence ID" value="MFC5394524.1"/>
    <property type="molecule type" value="Genomic_DNA"/>
</dbReference>
<organism evidence="2 3">
    <name type="scientific">Bosea vestrisii</name>
    <dbReference type="NCBI Taxonomy" id="151416"/>
    <lineage>
        <taxon>Bacteria</taxon>
        <taxon>Pseudomonadati</taxon>
        <taxon>Pseudomonadota</taxon>
        <taxon>Alphaproteobacteria</taxon>
        <taxon>Hyphomicrobiales</taxon>
        <taxon>Boseaceae</taxon>
        <taxon>Bosea</taxon>
    </lineage>
</organism>
<accession>A0ABW0HF02</accession>
<gene>
    <name evidence="2" type="ORF">ACFPPC_17945</name>
</gene>
<evidence type="ECO:0000256" key="1">
    <source>
        <dbReference type="SAM" id="MobiDB-lite"/>
    </source>
</evidence>
<comment type="caution">
    <text evidence="2">The sequence shown here is derived from an EMBL/GenBank/DDBJ whole genome shotgun (WGS) entry which is preliminary data.</text>
</comment>
<dbReference type="RefSeq" id="WP_377009886.1">
    <property type="nucleotide sequence ID" value="NZ_JBHSLV010000031.1"/>
</dbReference>
<keyword evidence="3" id="KW-1185">Reference proteome</keyword>